<feature type="transmembrane region" description="Helical" evidence="1">
    <location>
        <begin position="234"/>
        <end position="257"/>
    </location>
</feature>
<evidence type="ECO:0000256" key="1">
    <source>
        <dbReference type="SAM" id="Phobius"/>
    </source>
</evidence>
<evidence type="ECO:0000313" key="3">
    <source>
        <dbReference type="EMBL" id="SOD99816.1"/>
    </source>
</evidence>
<dbReference type="Pfam" id="PF01757">
    <property type="entry name" value="Acyl_transf_3"/>
    <property type="match status" value="1"/>
</dbReference>
<name>A0A286GXB9_9BACT</name>
<gene>
    <name evidence="3" type="ORF">SAMN06269250_0182</name>
</gene>
<feature type="domain" description="Acyltransferase 3" evidence="2">
    <location>
        <begin position="8"/>
        <end position="311"/>
    </location>
</feature>
<dbReference type="PANTHER" id="PTHR37312:SF1">
    <property type="entry name" value="MEMBRANE-BOUND ACYLTRANSFERASE YKRP-RELATED"/>
    <property type="match status" value="1"/>
</dbReference>
<feature type="transmembrane region" description="Helical" evidence="1">
    <location>
        <begin position="269"/>
        <end position="288"/>
    </location>
</feature>
<feature type="transmembrane region" description="Helical" evidence="1">
    <location>
        <begin position="203"/>
        <end position="222"/>
    </location>
</feature>
<feature type="transmembrane region" description="Helical" evidence="1">
    <location>
        <begin position="119"/>
        <end position="139"/>
    </location>
</feature>
<keyword evidence="4" id="KW-1185">Reference proteome</keyword>
<keyword evidence="1" id="KW-1133">Transmembrane helix</keyword>
<feature type="transmembrane region" description="Helical" evidence="1">
    <location>
        <begin position="171"/>
        <end position="191"/>
    </location>
</feature>
<accession>A0A286GXB9</accession>
<sequence>MNPNERFIYIDRLKGVAIVLVVIGHIIQFNTVESSQNVLFGIIYSFHMPLFMFISGYLAQKTVKDSIYNNYLLFLKKKAQSLLIPYFVWSLVVDKLFFVEEIHYSLKDPITLIKNGSGLWFLLYLFLLYLTYSAFFYVSIKINKRIYVLVDILIICLLLLCFVLVKKMQLVSYIDSLTLYFLFFFSGVIISKYQKIKNVMLEKYTFSIFLTVFLILSIHYKFTDTSLFNKLIKLIVAYSAIMALYYITIKISWNAFVDRCISYCGRNSLIIYATHFRLAKLVSGLFLLPHLDVVPLVCISLFASIIIICISFGIAKVVELSPLLNFLLYGKSERNFLIK</sequence>
<evidence type="ECO:0000259" key="2">
    <source>
        <dbReference type="Pfam" id="PF01757"/>
    </source>
</evidence>
<organism evidence="3 4">
    <name type="scientific">Spirosoma fluviale</name>
    <dbReference type="NCBI Taxonomy" id="1597977"/>
    <lineage>
        <taxon>Bacteria</taxon>
        <taxon>Pseudomonadati</taxon>
        <taxon>Bacteroidota</taxon>
        <taxon>Cytophagia</taxon>
        <taxon>Cytophagales</taxon>
        <taxon>Cytophagaceae</taxon>
        <taxon>Spirosoma</taxon>
    </lineage>
</organism>
<dbReference type="GO" id="GO:0016747">
    <property type="term" value="F:acyltransferase activity, transferring groups other than amino-acyl groups"/>
    <property type="evidence" value="ECO:0007669"/>
    <property type="project" value="InterPro"/>
</dbReference>
<dbReference type="Proteomes" id="UP000219452">
    <property type="component" value="Unassembled WGS sequence"/>
</dbReference>
<feature type="transmembrane region" description="Helical" evidence="1">
    <location>
        <begin position="294"/>
        <end position="315"/>
    </location>
</feature>
<proteinExistence type="predicted"/>
<dbReference type="RefSeq" id="WP_097132230.1">
    <property type="nucleotide sequence ID" value="NZ_OCNH01000011.1"/>
</dbReference>
<dbReference type="EMBL" id="OCNH01000011">
    <property type="protein sequence ID" value="SOD99816.1"/>
    <property type="molecule type" value="Genomic_DNA"/>
</dbReference>
<feature type="transmembrane region" description="Helical" evidence="1">
    <location>
        <begin position="80"/>
        <end position="99"/>
    </location>
</feature>
<evidence type="ECO:0000313" key="4">
    <source>
        <dbReference type="Proteomes" id="UP000219452"/>
    </source>
</evidence>
<reference evidence="4" key="1">
    <citation type="submission" date="2017-09" db="EMBL/GenBank/DDBJ databases">
        <authorList>
            <person name="Varghese N."/>
            <person name="Submissions S."/>
        </authorList>
    </citation>
    <scope>NUCLEOTIDE SEQUENCE [LARGE SCALE GENOMIC DNA]</scope>
    <source>
        <strain evidence="4">DSM 29961</strain>
    </source>
</reference>
<keyword evidence="1" id="KW-0812">Transmembrane</keyword>
<feature type="transmembrane region" description="Helical" evidence="1">
    <location>
        <begin position="12"/>
        <end position="32"/>
    </location>
</feature>
<dbReference type="PANTHER" id="PTHR37312">
    <property type="entry name" value="MEMBRANE-BOUND ACYLTRANSFERASE YKRP-RELATED"/>
    <property type="match status" value="1"/>
</dbReference>
<dbReference type="InterPro" id="IPR052734">
    <property type="entry name" value="Nod_factor_acetyltransferase"/>
</dbReference>
<keyword evidence="1" id="KW-0472">Membrane</keyword>
<dbReference type="InterPro" id="IPR002656">
    <property type="entry name" value="Acyl_transf_3_dom"/>
</dbReference>
<feature type="transmembrane region" description="Helical" evidence="1">
    <location>
        <begin position="146"/>
        <end position="165"/>
    </location>
</feature>
<dbReference type="OrthoDB" id="9809782at2"/>
<protein>
    <submittedName>
        <fullName evidence="3">Fucose 4-O-acetylase</fullName>
    </submittedName>
</protein>
<dbReference type="AlphaFoldDB" id="A0A286GXB9"/>
<feature type="transmembrane region" description="Helical" evidence="1">
    <location>
        <begin position="38"/>
        <end position="59"/>
    </location>
</feature>